<feature type="compositionally biased region" description="Gly residues" evidence="1">
    <location>
        <begin position="1"/>
        <end position="10"/>
    </location>
</feature>
<reference evidence="2 3" key="1">
    <citation type="submission" date="2017-06" db="EMBL/GenBank/DDBJ databases">
        <authorList>
            <person name="Kim H.J."/>
            <person name="Triplett B.A."/>
        </authorList>
    </citation>
    <scope>NUCLEOTIDE SEQUENCE [LARGE SCALE GENOMIC DNA]</scope>
    <source>
        <strain evidence="2 3">CGMCC 4.2132</strain>
    </source>
</reference>
<accession>A0A239MJD5</accession>
<proteinExistence type="predicted"/>
<dbReference type="AlphaFoldDB" id="A0A239MJD5"/>
<sequence>MKIGLIGGTPAGPLSRVGPEAAVSTSRGPAGGTPYGLIICREAYFGPLSH</sequence>
<gene>
    <name evidence="2" type="ORF">SAMN05216276_104224</name>
</gene>
<evidence type="ECO:0000313" key="3">
    <source>
        <dbReference type="Proteomes" id="UP000198282"/>
    </source>
</evidence>
<feature type="region of interest" description="Disordered" evidence="1">
    <location>
        <begin position="1"/>
        <end position="29"/>
    </location>
</feature>
<dbReference type="Proteomes" id="UP000198282">
    <property type="component" value="Unassembled WGS sequence"/>
</dbReference>
<keyword evidence="3" id="KW-1185">Reference proteome</keyword>
<evidence type="ECO:0000256" key="1">
    <source>
        <dbReference type="SAM" id="MobiDB-lite"/>
    </source>
</evidence>
<name>A0A239MJD5_9ACTN</name>
<evidence type="ECO:0000313" key="2">
    <source>
        <dbReference type="EMBL" id="SNT42751.1"/>
    </source>
</evidence>
<dbReference type="EMBL" id="FZOD01000042">
    <property type="protein sequence ID" value="SNT42751.1"/>
    <property type="molecule type" value="Genomic_DNA"/>
</dbReference>
<protein>
    <submittedName>
        <fullName evidence="2">Uncharacterized protein</fullName>
    </submittedName>
</protein>
<organism evidence="2 3">
    <name type="scientific">Streptosporangium subroseum</name>
    <dbReference type="NCBI Taxonomy" id="106412"/>
    <lineage>
        <taxon>Bacteria</taxon>
        <taxon>Bacillati</taxon>
        <taxon>Actinomycetota</taxon>
        <taxon>Actinomycetes</taxon>
        <taxon>Streptosporangiales</taxon>
        <taxon>Streptosporangiaceae</taxon>
        <taxon>Streptosporangium</taxon>
    </lineage>
</organism>